<proteinExistence type="inferred from homology"/>
<evidence type="ECO:0000256" key="6">
    <source>
        <dbReference type="ARBA" id="ARBA00023136"/>
    </source>
</evidence>
<comment type="similarity">
    <text evidence="2">Belongs to the outer membrane factor (OMF) (TC 1.B.17) family.</text>
</comment>
<name>A0ABT8L2S5_9BACT</name>
<evidence type="ECO:0000313" key="11">
    <source>
        <dbReference type="Proteomes" id="UP001172083"/>
    </source>
</evidence>
<keyword evidence="8" id="KW-0175">Coiled coil</keyword>
<dbReference type="InterPro" id="IPR051906">
    <property type="entry name" value="TolC-like"/>
</dbReference>
<keyword evidence="9" id="KW-0732">Signal</keyword>
<evidence type="ECO:0000256" key="9">
    <source>
        <dbReference type="SAM" id="SignalP"/>
    </source>
</evidence>
<evidence type="ECO:0000313" key="10">
    <source>
        <dbReference type="EMBL" id="MDN5212010.1"/>
    </source>
</evidence>
<evidence type="ECO:0000256" key="5">
    <source>
        <dbReference type="ARBA" id="ARBA00022692"/>
    </source>
</evidence>
<dbReference type="Proteomes" id="UP001172083">
    <property type="component" value="Unassembled WGS sequence"/>
</dbReference>
<feature type="signal peptide" evidence="9">
    <location>
        <begin position="1"/>
        <end position="21"/>
    </location>
</feature>
<keyword evidence="11" id="KW-1185">Reference proteome</keyword>
<dbReference type="Pfam" id="PF02321">
    <property type="entry name" value="OEP"/>
    <property type="match status" value="2"/>
</dbReference>
<evidence type="ECO:0000256" key="7">
    <source>
        <dbReference type="ARBA" id="ARBA00023237"/>
    </source>
</evidence>
<keyword evidence="6" id="KW-0472">Membrane</keyword>
<organism evidence="10 11">
    <name type="scientific">Agaribacillus aureus</name>
    <dbReference type="NCBI Taxonomy" id="3051825"/>
    <lineage>
        <taxon>Bacteria</taxon>
        <taxon>Pseudomonadati</taxon>
        <taxon>Bacteroidota</taxon>
        <taxon>Cytophagia</taxon>
        <taxon>Cytophagales</taxon>
        <taxon>Splendidivirgaceae</taxon>
        <taxon>Agaribacillus</taxon>
    </lineage>
</organism>
<evidence type="ECO:0000256" key="4">
    <source>
        <dbReference type="ARBA" id="ARBA00022452"/>
    </source>
</evidence>
<dbReference type="PANTHER" id="PTHR30026">
    <property type="entry name" value="OUTER MEMBRANE PROTEIN TOLC"/>
    <property type="match status" value="1"/>
</dbReference>
<dbReference type="PANTHER" id="PTHR30026:SF20">
    <property type="entry name" value="OUTER MEMBRANE PROTEIN TOLC"/>
    <property type="match status" value="1"/>
</dbReference>
<dbReference type="Gene3D" id="1.20.1600.10">
    <property type="entry name" value="Outer membrane efflux proteins (OEP)"/>
    <property type="match status" value="1"/>
</dbReference>
<keyword evidence="3" id="KW-0813">Transport</keyword>
<dbReference type="EMBL" id="JAUJEB010000001">
    <property type="protein sequence ID" value="MDN5212010.1"/>
    <property type="molecule type" value="Genomic_DNA"/>
</dbReference>
<evidence type="ECO:0000256" key="1">
    <source>
        <dbReference type="ARBA" id="ARBA00004442"/>
    </source>
</evidence>
<keyword evidence="4" id="KW-1134">Transmembrane beta strand</keyword>
<keyword evidence="7" id="KW-0998">Cell outer membrane</keyword>
<comment type="caution">
    <text evidence="10">The sequence shown here is derived from an EMBL/GenBank/DDBJ whole genome shotgun (WGS) entry which is preliminary data.</text>
</comment>
<reference evidence="10" key="1">
    <citation type="submission" date="2023-06" db="EMBL/GenBank/DDBJ databases">
        <title>Genomic of Agaribacillus aureum.</title>
        <authorList>
            <person name="Wang G."/>
        </authorList>
    </citation>
    <scope>NUCLEOTIDE SEQUENCE</scope>
    <source>
        <strain evidence="10">BMA12</strain>
    </source>
</reference>
<sequence>MKLLKINSLLFALMLPIGVLAQNNNETSKYSLQDCIDYALKNNADVLNTDLDRNIAKARVGEITADGLPQINLDADFTNNYNVQKSVIDANNFDPTVPVGTEVEFAFGLQYVGNAGLSVRQMVFDGSYFVGLRAARTFKELSEKDHIKSKVDVVDAVTKAYYVALVSQDRYELLQVNLKRYDTLLNETSILHENGFAEKIEVNRVKVLFNNTKVAVKNAEEVLRVSYDLLKFQMGYPVRDQIMLADKITDIAFEYQLQEVGNFDYSDRIEYSQLLTNRQLIELQRKNNQVQYLPNIDLFANVGYNTGTNFSDQFLKFGDRWLSSGNVGLAIHIPVFDGLRKKYLIQQDRLQIEQIDNQITMLKNNIDLEITQAQNALKVSIENLEAQQENMQLSREVYDVAKIKYTEGVGANTEVLDATTDYREAQNNYYEALYDALIGKVEFDRVLGKLLNK</sequence>
<keyword evidence="5" id="KW-0812">Transmembrane</keyword>
<protein>
    <submittedName>
        <fullName evidence="10">TolC family protein</fullName>
    </submittedName>
</protein>
<dbReference type="InterPro" id="IPR003423">
    <property type="entry name" value="OMP_efflux"/>
</dbReference>
<evidence type="ECO:0000256" key="2">
    <source>
        <dbReference type="ARBA" id="ARBA00007613"/>
    </source>
</evidence>
<feature type="chain" id="PRO_5045290262" evidence="9">
    <location>
        <begin position="22"/>
        <end position="453"/>
    </location>
</feature>
<comment type="subcellular location">
    <subcellularLocation>
        <location evidence="1">Cell outer membrane</location>
    </subcellularLocation>
</comment>
<dbReference type="RefSeq" id="WP_346757336.1">
    <property type="nucleotide sequence ID" value="NZ_JAUJEB010000001.1"/>
</dbReference>
<feature type="coiled-coil region" evidence="8">
    <location>
        <begin position="345"/>
        <end position="390"/>
    </location>
</feature>
<evidence type="ECO:0000256" key="3">
    <source>
        <dbReference type="ARBA" id="ARBA00022448"/>
    </source>
</evidence>
<dbReference type="SUPFAM" id="SSF56954">
    <property type="entry name" value="Outer membrane efflux proteins (OEP)"/>
    <property type="match status" value="1"/>
</dbReference>
<evidence type="ECO:0000256" key="8">
    <source>
        <dbReference type="SAM" id="Coils"/>
    </source>
</evidence>
<accession>A0ABT8L2S5</accession>
<gene>
    <name evidence="10" type="ORF">QQ020_08105</name>
</gene>